<organism evidence="11 12">
    <name type="scientific">Corynebacterium crudilactis</name>
    <dbReference type="NCBI Taxonomy" id="1652495"/>
    <lineage>
        <taxon>Bacteria</taxon>
        <taxon>Bacillati</taxon>
        <taxon>Actinomycetota</taxon>
        <taxon>Actinomycetes</taxon>
        <taxon>Mycobacteriales</taxon>
        <taxon>Corynebacteriaceae</taxon>
        <taxon>Corynebacterium</taxon>
    </lineage>
</organism>
<feature type="transmembrane region" description="Helical" evidence="9">
    <location>
        <begin position="77"/>
        <end position="102"/>
    </location>
</feature>
<keyword evidence="12" id="KW-1185">Reference proteome</keyword>
<dbReference type="PANTHER" id="PTHR33910:SF1">
    <property type="entry name" value="PROTEIN TRANSLOCASE SUBUNIT SECE"/>
    <property type="match status" value="1"/>
</dbReference>
<evidence type="ECO:0000256" key="7">
    <source>
        <dbReference type="ARBA" id="ARBA00023010"/>
    </source>
</evidence>
<evidence type="ECO:0000313" key="12">
    <source>
        <dbReference type="Proteomes" id="UP000076929"/>
    </source>
</evidence>
<dbReference type="InterPro" id="IPR001901">
    <property type="entry name" value="Translocase_SecE/Sec61-g"/>
</dbReference>
<dbReference type="Proteomes" id="UP000076929">
    <property type="component" value="Chromosome"/>
</dbReference>
<dbReference type="InterPro" id="IPR005807">
    <property type="entry name" value="SecE_bac"/>
</dbReference>
<feature type="compositionally biased region" description="Polar residues" evidence="10">
    <location>
        <begin position="23"/>
        <end position="33"/>
    </location>
</feature>
<keyword evidence="7 9" id="KW-0811">Translocation</keyword>
<dbReference type="Gene3D" id="1.20.5.1030">
    <property type="entry name" value="Preprotein translocase secy subunit"/>
    <property type="match status" value="1"/>
</dbReference>
<dbReference type="EMBL" id="CP015622">
    <property type="protein sequence ID" value="ANE03186.1"/>
    <property type="molecule type" value="Genomic_DNA"/>
</dbReference>
<dbReference type="AlphaFoldDB" id="A0A172QR69"/>
<keyword evidence="8 9" id="KW-0472">Membrane</keyword>
<evidence type="ECO:0000256" key="3">
    <source>
        <dbReference type="ARBA" id="ARBA00022475"/>
    </source>
</evidence>
<dbReference type="InterPro" id="IPR038379">
    <property type="entry name" value="SecE_sf"/>
</dbReference>
<dbReference type="NCBIfam" id="TIGR00964">
    <property type="entry name" value="secE_bact"/>
    <property type="match status" value="1"/>
</dbReference>
<gene>
    <name evidence="9" type="primary">secE</name>
    <name evidence="11" type="ORF">ccrud_02490</name>
</gene>
<reference evidence="11 12" key="1">
    <citation type="submission" date="2016-05" db="EMBL/GenBank/DDBJ databases">
        <title>Complete genome sequence of Corynebacterium crudilactis, a new Corynebacterium species isolated from raw cow's milk.</title>
        <authorList>
            <person name="Christian R."/>
            <person name="Zimmermann J."/>
            <person name="Lipski A."/>
            <person name="Kalinowski J."/>
        </authorList>
    </citation>
    <scope>NUCLEOTIDE SEQUENCE [LARGE SCALE GENOMIC DNA]</scope>
    <source>
        <strain evidence="11 12">JZ16</strain>
    </source>
</reference>
<dbReference type="GO" id="GO:0008320">
    <property type="term" value="F:protein transmembrane transporter activity"/>
    <property type="evidence" value="ECO:0007669"/>
    <property type="project" value="UniProtKB-UniRule"/>
</dbReference>
<evidence type="ECO:0000256" key="1">
    <source>
        <dbReference type="ARBA" id="ARBA00004370"/>
    </source>
</evidence>
<evidence type="ECO:0000256" key="6">
    <source>
        <dbReference type="ARBA" id="ARBA00022989"/>
    </source>
</evidence>
<feature type="region of interest" description="Disordered" evidence="10">
    <location>
        <begin position="1"/>
        <end position="57"/>
    </location>
</feature>
<keyword evidence="6 9" id="KW-1133">Transmembrane helix</keyword>
<evidence type="ECO:0000256" key="2">
    <source>
        <dbReference type="ARBA" id="ARBA00022448"/>
    </source>
</evidence>
<dbReference type="GO" id="GO:0006605">
    <property type="term" value="P:protein targeting"/>
    <property type="evidence" value="ECO:0007669"/>
    <property type="project" value="UniProtKB-UniRule"/>
</dbReference>
<keyword evidence="3 9" id="KW-1003">Cell membrane</keyword>
<dbReference type="GO" id="GO:0005886">
    <property type="term" value="C:plasma membrane"/>
    <property type="evidence" value="ECO:0007669"/>
    <property type="project" value="UniProtKB-SubCell"/>
</dbReference>
<dbReference type="GO" id="GO:0043952">
    <property type="term" value="P:protein transport by the Sec complex"/>
    <property type="evidence" value="ECO:0007669"/>
    <property type="project" value="UniProtKB-UniRule"/>
</dbReference>
<dbReference type="RefSeq" id="WP_066564387.1">
    <property type="nucleotide sequence ID" value="NZ_CP015622.1"/>
</dbReference>
<proteinExistence type="inferred from homology"/>
<dbReference type="GO" id="GO:0065002">
    <property type="term" value="P:intracellular protein transmembrane transport"/>
    <property type="evidence" value="ECO:0007669"/>
    <property type="project" value="UniProtKB-UniRule"/>
</dbReference>
<dbReference type="Pfam" id="PF00584">
    <property type="entry name" value="SecE"/>
    <property type="match status" value="1"/>
</dbReference>
<comment type="subunit">
    <text evidence="9">Component of the Sec protein translocase complex. Heterotrimer consisting of SecY, SecE and SecG subunits. The heterotrimers can form oligomers, although 1 heterotrimer is thought to be able to translocate proteins. Interacts with the ribosome. Interacts with SecDF, and other proteins may be involved. Interacts with SecA.</text>
</comment>
<dbReference type="PROSITE" id="PS01067">
    <property type="entry name" value="SECE_SEC61G"/>
    <property type="match status" value="1"/>
</dbReference>
<name>A0A172QR69_9CORY</name>
<comment type="similarity">
    <text evidence="9">Belongs to the SecE/SEC61-gamma family.</text>
</comment>
<evidence type="ECO:0000256" key="5">
    <source>
        <dbReference type="ARBA" id="ARBA00022927"/>
    </source>
</evidence>
<keyword evidence="5 9" id="KW-0653">Protein transport</keyword>
<dbReference type="PANTHER" id="PTHR33910">
    <property type="entry name" value="PROTEIN TRANSLOCASE SUBUNIT SECE"/>
    <property type="match status" value="1"/>
</dbReference>
<keyword evidence="4 9" id="KW-0812">Transmembrane</keyword>
<dbReference type="STRING" id="1652495.ccrud_02490"/>
<evidence type="ECO:0000256" key="4">
    <source>
        <dbReference type="ARBA" id="ARBA00022692"/>
    </source>
</evidence>
<evidence type="ECO:0000256" key="8">
    <source>
        <dbReference type="ARBA" id="ARBA00023136"/>
    </source>
</evidence>
<accession>A0A172QR69</accession>
<evidence type="ECO:0000256" key="10">
    <source>
        <dbReference type="SAM" id="MobiDB-lite"/>
    </source>
</evidence>
<protein>
    <recommendedName>
        <fullName evidence="9">Protein translocase subunit SecE</fullName>
    </recommendedName>
</protein>
<dbReference type="HAMAP" id="MF_00422">
    <property type="entry name" value="SecE"/>
    <property type="match status" value="1"/>
</dbReference>
<sequence length="112" mass="11616">MSDEQNSGVGGTSRPTGKRQLSGAATTSTSSYEAKQVSSPKKSSDSSDSKPGGGVVSFLPEVVGEVRKVIWPTARQMVIYTLVVLGFLVILTALVSSVDFVAGLGVEKILSP</sequence>
<keyword evidence="2 9" id="KW-0813">Transport</keyword>
<comment type="subcellular location">
    <subcellularLocation>
        <location evidence="9">Cell membrane</location>
        <topology evidence="9">Single-pass membrane protein</topology>
    </subcellularLocation>
    <subcellularLocation>
        <location evidence="1">Membrane</location>
    </subcellularLocation>
</comment>
<evidence type="ECO:0000313" key="11">
    <source>
        <dbReference type="EMBL" id="ANE03186.1"/>
    </source>
</evidence>
<dbReference type="GO" id="GO:0009306">
    <property type="term" value="P:protein secretion"/>
    <property type="evidence" value="ECO:0007669"/>
    <property type="project" value="UniProtKB-UniRule"/>
</dbReference>
<dbReference type="NCBIfam" id="NF005783">
    <property type="entry name" value="PRK07597.9-4"/>
    <property type="match status" value="1"/>
</dbReference>
<dbReference type="OrthoDB" id="9805743at2"/>
<dbReference type="KEGG" id="ccjz:ccrud_02490"/>
<evidence type="ECO:0000256" key="9">
    <source>
        <dbReference type="HAMAP-Rule" id="MF_00422"/>
    </source>
</evidence>
<comment type="function">
    <text evidence="9">Essential subunit of the Sec protein translocation channel SecYEG. Clamps together the 2 halves of SecY. May contact the channel plug during translocation.</text>
</comment>